<comment type="cofactor">
    <cofactor evidence="1">
        <name>FAD</name>
        <dbReference type="ChEBI" id="CHEBI:57692"/>
    </cofactor>
</comment>
<keyword evidence="7 11" id="KW-1133">Transmembrane helix</keyword>
<dbReference type="InterPro" id="IPR018456">
    <property type="entry name" value="PTR2_symporter_CS"/>
</dbReference>
<dbReference type="InterPro" id="IPR036259">
    <property type="entry name" value="MFS_trans_sf"/>
</dbReference>
<evidence type="ECO:0000256" key="11">
    <source>
        <dbReference type="SAM" id="Phobius"/>
    </source>
</evidence>
<evidence type="ECO:0000256" key="9">
    <source>
        <dbReference type="ARBA" id="ARBA00023136"/>
    </source>
</evidence>
<feature type="transmembrane region" description="Helical" evidence="11">
    <location>
        <begin position="111"/>
        <end position="130"/>
    </location>
</feature>
<feature type="transmembrane region" description="Helical" evidence="11">
    <location>
        <begin position="86"/>
        <end position="105"/>
    </location>
</feature>
<organism evidence="13 14">
    <name type="scientific">Aspergillus cavernicola</name>
    <dbReference type="NCBI Taxonomy" id="176166"/>
    <lineage>
        <taxon>Eukaryota</taxon>
        <taxon>Fungi</taxon>
        <taxon>Dikarya</taxon>
        <taxon>Ascomycota</taxon>
        <taxon>Pezizomycotina</taxon>
        <taxon>Eurotiomycetes</taxon>
        <taxon>Eurotiomycetidae</taxon>
        <taxon>Eurotiales</taxon>
        <taxon>Aspergillaceae</taxon>
        <taxon>Aspergillus</taxon>
        <taxon>Aspergillus subgen. Nidulantes</taxon>
    </lineage>
</organism>
<dbReference type="Gene3D" id="1.20.1250.20">
    <property type="entry name" value="MFS general substrate transporter like domains"/>
    <property type="match status" value="1"/>
</dbReference>
<comment type="similarity">
    <text evidence="10">Belongs to the major facilitator superfamily. Proton-dependent oligopeptide transporter (POT/PTR) (TC 2.A.17) family.</text>
</comment>
<evidence type="ECO:0000256" key="8">
    <source>
        <dbReference type="ARBA" id="ARBA00023002"/>
    </source>
</evidence>
<dbReference type="InterPro" id="IPR006181">
    <property type="entry name" value="D-amino_acid_oxidase_CS"/>
</dbReference>
<feature type="transmembrane region" description="Helical" evidence="11">
    <location>
        <begin position="432"/>
        <end position="454"/>
    </location>
</feature>
<feature type="transmembrane region" description="Helical" evidence="11">
    <location>
        <begin position="294"/>
        <end position="314"/>
    </location>
</feature>
<dbReference type="Gene3D" id="3.40.50.720">
    <property type="entry name" value="NAD(P)-binding Rossmann-like Domain"/>
    <property type="match status" value="1"/>
</dbReference>
<proteinExistence type="inferred from homology"/>
<evidence type="ECO:0000256" key="10">
    <source>
        <dbReference type="RuleBase" id="RU003755"/>
    </source>
</evidence>
<dbReference type="SUPFAM" id="SSF103473">
    <property type="entry name" value="MFS general substrate transporter"/>
    <property type="match status" value="1"/>
</dbReference>
<evidence type="ECO:0000256" key="4">
    <source>
        <dbReference type="ARBA" id="ARBA00022630"/>
    </source>
</evidence>
<dbReference type="PANTHER" id="PTHR11530">
    <property type="entry name" value="D-AMINO ACID OXIDASE"/>
    <property type="match status" value="1"/>
</dbReference>
<dbReference type="SUPFAM" id="SSF51971">
    <property type="entry name" value="Nucleotide-binding domain"/>
    <property type="match status" value="1"/>
</dbReference>
<feature type="transmembrane region" description="Helical" evidence="11">
    <location>
        <begin position="398"/>
        <end position="420"/>
    </location>
</feature>
<reference evidence="13 14" key="1">
    <citation type="submission" date="2024-07" db="EMBL/GenBank/DDBJ databases">
        <title>Section-level genome sequencing and comparative genomics of Aspergillus sections Usti and Cavernicolus.</title>
        <authorList>
            <consortium name="Lawrence Berkeley National Laboratory"/>
            <person name="Nybo J.L."/>
            <person name="Vesth T.C."/>
            <person name="Theobald S."/>
            <person name="Frisvad J.C."/>
            <person name="Larsen T.O."/>
            <person name="Kjaerboelling I."/>
            <person name="Rothschild-Mancinelli K."/>
            <person name="Lyhne E.K."/>
            <person name="Kogle M.E."/>
            <person name="Barry K."/>
            <person name="Clum A."/>
            <person name="Na H."/>
            <person name="Ledsgaard L."/>
            <person name="Lin J."/>
            <person name="Lipzen A."/>
            <person name="Kuo A."/>
            <person name="Riley R."/>
            <person name="Mondo S."/>
            <person name="LaButti K."/>
            <person name="Haridas S."/>
            <person name="Pangalinan J."/>
            <person name="Salamov A.A."/>
            <person name="Simmons B.A."/>
            <person name="Magnuson J.K."/>
            <person name="Chen J."/>
            <person name="Drula E."/>
            <person name="Henrissat B."/>
            <person name="Wiebenga A."/>
            <person name="Lubbers R.J."/>
            <person name="Gomes A.C."/>
            <person name="Makela M.R."/>
            <person name="Stajich J."/>
            <person name="Grigoriev I.V."/>
            <person name="Mortensen U.H."/>
            <person name="De vries R.P."/>
            <person name="Baker S.E."/>
            <person name="Andersen M.R."/>
        </authorList>
    </citation>
    <scope>NUCLEOTIDE SEQUENCE [LARGE SCALE GENOMIC DNA]</scope>
    <source>
        <strain evidence="13 14">CBS 600.67</strain>
    </source>
</reference>
<sequence length="839" mass="92029">MSEDTKKGHVLPQADFEANHPKTYSPSVNPVPAEDAGLRRVPDRIPWVVLLVIIVELGERFTYFGISGIMQNYIKYDRIHQYTGKFKAILIACGVYIIGLTVLVATSTPAAIKGGSAFGGLVAAMVIIGLGTGGIKANVTPFCAEQYQTTGPYVKTLKSGEQVIVDPDLTIERMFLWFYWAVNVGALSPLITVNVEANVSFWLAYLIPLIVIVIVAVLFLGSNKLFLKTRPQGSPIIDAARTVHIAIAEKSFEKAKPSVLREDGKLDRYAFANRPDYTDYSVEKVRTGITACKIFLLLPLYFICWTQIWNNIISQAGDMALHGTPNDLLQNLDPIALIIFIPLLDCVVYPLLRHYKINFRPELKVTTGFFLAGLSMVYACVVQHYIYNSAPKSIHVWIQAPIYILIGFSEAFVVITGLELAYTKAPESLRSLVSALFWLTIGIAAAICIALAPVSQDPHLVWMYGSLGVVAVLGGVLFGSKRSSKQQVKMTRDSIVILGAGIIGLNVALELSRRGLGSHVTVLAKDLPGDINVDYTSPWAGANFSGISGNDPNALRWDKAGYVALMELIDKGAEEAKYLSKTESIEYWDEQPSTEKIQSITDYLRDVQIIPQEALPQGVAFGLRFTTITLNAPAHCLHLKTLLSQPTYGSVKFVGRTVKSLQDAFISPKTKIVFNCIGNASKTLPGVQDSKCYPTRGQIVLVKAPAVKQNMMRHGKDYETYIIPRPTSDSTVILGGYLQKGDSDSQIREEESRSILQRTGELLPVLRNNETKVLRIAVGFRPSRETGARVEREEIQTGQTVVHNYGAGGTGYQAGMGMAQDAVELVRDALDSMSLSSKL</sequence>
<dbReference type="InterPro" id="IPR023209">
    <property type="entry name" value="DAO"/>
</dbReference>
<keyword evidence="4" id="KW-0285">Flavoprotein</keyword>
<keyword evidence="14" id="KW-1185">Reference proteome</keyword>
<keyword evidence="10" id="KW-0813">Transport</keyword>
<protein>
    <submittedName>
        <fullName evidence="13">POT family-domain-containing protein</fullName>
    </submittedName>
</protein>
<evidence type="ECO:0000313" key="13">
    <source>
        <dbReference type="EMBL" id="KAL2819620.1"/>
    </source>
</evidence>
<comment type="similarity">
    <text evidence="3">Belongs to the DAMOX/DASOX family.</text>
</comment>
<evidence type="ECO:0000256" key="2">
    <source>
        <dbReference type="ARBA" id="ARBA00004141"/>
    </source>
</evidence>
<keyword evidence="8" id="KW-0560">Oxidoreductase</keyword>
<evidence type="ECO:0000259" key="12">
    <source>
        <dbReference type="Pfam" id="PF01266"/>
    </source>
</evidence>
<evidence type="ECO:0000313" key="14">
    <source>
        <dbReference type="Proteomes" id="UP001610335"/>
    </source>
</evidence>
<feature type="transmembrane region" description="Helical" evidence="11">
    <location>
        <begin position="364"/>
        <end position="386"/>
    </location>
</feature>
<feature type="transmembrane region" description="Helical" evidence="11">
    <location>
        <begin position="45"/>
        <end position="66"/>
    </location>
</feature>
<feature type="transmembrane region" description="Helical" evidence="11">
    <location>
        <begin position="334"/>
        <end position="352"/>
    </location>
</feature>
<feature type="transmembrane region" description="Helical" evidence="11">
    <location>
        <begin position="460"/>
        <end position="478"/>
    </location>
</feature>
<dbReference type="SUPFAM" id="SSF54373">
    <property type="entry name" value="FAD-linked reductases, C-terminal domain"/>
    <property type="match status" value="1"/>
</dbReference>
<dbReference type="PANTHER" id="PTHR11530:SF11">
    <property type="entry name" value="D-ASPARTATE OXIDASE"/>
    <property type="match status" value="1"/>
</dbReference>
<dbReference type="EMBL" id="JBFXLS010000075">
    <property type="protein sequence ID" value="KAL2819620.1"/>
    <property type="molecule type" value="Genomic_DNA"/>
</dbReference>
<dbReference type="PROSITE" id="PS01023">
    <property type="entry name" value="PTR2_2"/>
    <property type="match status" value="1"/>
</dbReference>
<keyword evidence="6" id="KW-0274">FAD</keyword>
<dbReference type="Proteomes" id="UP001610335">
    <property type="component" value="Unassembled WGS sequence"/>
</dbReference>
<accession>A0ABR4HVU5</accession>
<dbReference type="Pfam" id="PF00854">
    <property type="entry name" value="PTR2"/>
    <property type="match status" value="1"/>
</dbReference>
<evidence type="ECO:0000256" key="7">
    <source>
        <dbReference type="ARBA" id="ARBA00022989"/>
    </source>
</evidence>
<dbReference type="InterPro" id="IPR000109">
    <property type="entry name" value="POT_fam"/>
</dbReference>
<evidence type="ECO:0000256" key="5">
    <source>
        <dbReference type="ARBA" id="ARBA00022692"/>
    </source>
</evidence>
<gene>
    <name evidence="13" type="ORF">BDW59DRAFT_181603</name>
</gene>
<name>A0ABR4HVU5_9EURO</name>
<dbReference type="Pfam" id="PF01266">
    <property type="entry name" value="DAO"/>
    <property type="match status" value="1"/>
</dbReference>
<feature type="domain" description="FAD dependent oxidoreductase" evidence="12">
    <location>
        <begin position="495"/>
        <end position="825"/>
    </location>
</feature>
<keyword evidence="5 10" id="KW-0812">Transmembrane</keyword>
<dbReference type="InterPro" id="IPR006076">
    <property type="entry name" value="FAD-dep_OxRdtase"/>
</dbReference>
<dbReference type="PROSITE" id="PS00677">
    <property type="entry name" value="DAO"/>
    <property type="match status" value="1"/>
</dbReference>
<feature type="transmembrane region" description="Helical" evidence="11">
    <location>
        <begin position="490"/>
        <end position="509"/>
    </location>
</feature>
<feature type="transmembrane region" description="Helical" evidence="11">
    <location>
        <begin position="174"/>
        <end position="193"/>
    </location>
</feature>
<dbReference type="Gene3D" id="3.30.9.10">
    <property type="entry name" value="D-Amino Acid Oxidase, subunit A, domain 2"/>
    <property type="match status" value="1"/>
</dbReference>
<comment type="subcellular location">
    <subcellularLocation>
        <location evidence="2 10">Membrane</location>
        <topology evidence="2 10">Multi-pass membrane protein</topology>
    </subcellularLocation>
</comment>
<keyword evidence="9 11" id="KW-0472">Membrane</keyword>
<evidence type="ECO:0000256" key="1">
    <source>
        <dbReference type="ARBA" id="ARBA00001974"/>
    </source>
</evidence>
<feature type="transmembrane region" description="Helical" evidence="11">
    <location>
        <begin position="199"/>
        <end position="220"/>
    </location>
</feature>
<evidence type="ECO:0000256" key="3">
    <source>
        <dbReference type="ARBA" id="ARBA00006730"/>
    </source>
</evidence>
<evidence type="ECO:0000256" key="6">
    <source>
        <dbReference type="ARBA" id="ARBA00022827"/>
    </source>
</evidence>
<comment type="caution">
    <text evidence="13">The sequence shown here is derived from an EMBL/GenBank/DDBJ whole genome shotgun (WGS) entry which is preliminary data.</text>
</comment>